<feature type="compositionally biased region" description="Basic and acidic residues" evidence="1">
    <location>
        <begin position="10"/>
        <end position="23"/>
    </location>
</feature>
<proteinExistence type="predicted"/>
<sequence length="365" mass="39644">GTLSSSQQHSTEERLARPLTRQRGEEAEVADVDFVLQEAPQRIVVRWSAAARRTVWSYRTHRPQPAGPDDLLLLLEHIAIDKRRPSRSGRSISLASSRRPRRAARWATWTTRYSRPASADSSGSQYTGGGAVLLGERPVLSRPRTPGRLWQPAGLPAGATGGELPYLLHSPTRLLLLRLGAEDGVYPCGLISNATGRQCSTNRPDRVIVHEAVPHLSEGLGAAAARLQPDAGRATASSWGCRSLGRRQGRPGQACSACTLRTPMECWRWLASSASQPMRTWLPGSRLEREFETVLFSAAGRPQIWRRWGLPATAGVSVGVTGLGFMALSTRLGSGINRAALAAIVERRSFGVICSRQTCGAYCRA</sequence>
<dbReference type="WBParaSite" id="maker-unitig_35125-snap-gene-0.1-mRNA-1">
    <property type="protein sequence ID" value="maker-unitig_35125-snap-gene-0.1-mRNA-1"/>
    <property type="gene ID" value="maker-unitig_35125-snap-gene-0.1"/>
</dbReference>
<evidence type="ECO:0000313" key="2">
    <source>
        <dbReference type="Proteomes" id="UP000095280"/>
    </source>
</evidence>
<reference evidence="3" key="1">
    <citation type="submission" date="2016-11" db="UniProtKB">
        <authorList>
            <consortium name="WormBaseParasite"/>
        </authorList>
    </citation>
    <scope>IDENTIFICATION</scope>
</reference>
<dbReference type="Proteomes" id="UP000095280">
    <property type="component" value="Unplaced"/>
</dbReference>
<evidence type="ECO:0000256" key="1">
    <source>
        <dbReference type="SAM" id="MobiDB-lite"/>
    </source>
</evidence>
<dbReference type="AlphaFoldDB" id="A0A1I8FIC9"/>
<keyword evidence="2" id="KW-1185">Reference proteome</keyword>
<name>A0A1I8FIC9_9PLAT</name>
<accession>A0A1I8FIC9</accession>
<organism evidence="2 3">
    <name type="scientific">Macrostomum lignano</name>
    <dbReference type="NCBI Taxonomy" id="282301"/>
    <lineage>
        <taxon>Eukaryota</taxon>
        <taxon>Metazoa</taxon>
        <taxon>Spiralia</taxon>
        <taxon>Lophotrochozoa</taxon>
        <taxon>Platyhelminthes</taxon>
        <taxon>Rhabditophora</taxon>
        <taxon>Macrostomorpha</taxon>
        <taxon>Macrostomida</taxon>
        <taxon>Macrostomidae</taxon>
        <taxon>Macrostomum</taxon>
    </lineage>
</organism>
<protein>
    <submittedName>
        <fullName evidence="3">Ig-like domain-containing protein</fullName>
    </submittedName>
</protein>
<feature type="region of interest" description="Disordered" evidence="1">
    <location>
        <begin position="1"/>
        <end position="23"/>
    </location>
</feature>
<evidence type="ECO:0000313" key="3">
    <source>
        <dbReference type="WBParaSite" id="maker-unitig_35125-snap-gene-0.1-mRNA-1"/>
    </source>
</evidence>